<keyword evidence="6" id="KW-0456">Lyase</keyword>
<evidence type="ECO:0000256" key="2">
    <source>
        <dbReference type="ARBA" id="ARBA00012573"/>
    </source>
</evidence>
<dbReference type="SUPFAM" id="SSF53032">
    <property type="entry name" value="tRNA-intron endonuclease catalytic domain-like"/>
    <property type="match status" value="1"/>
</dbReference>
<evidence type="ECO:0000256" key="1">
    <source>
        <dbReference type="ARBA" id="ARBA00008078"/>
    </source>
</evidence>
<evidence type="ECO:0000313" key="6">
    <source>
        <dbReference type="EMBL" id="SCO94032.1"/>
    </source>
</evidence>
<dbReference type="GO" id="GO:0003676">
    <property type="term" value="F:nucleic acid binding"/>
    <property type="evidence" value="ECO:0007669"/>
    <property type="project" value="InterPro"/>
</dbReference>
<comment type="catalytic activity">
    <reaction evidence="3">
        <text>pretRNA = a 3'-half-tRNA molecule with a 5'-OH end + a 5'-half-tRNA molecule with a 2',3'-cyclic phosphate end + an intron with a 2',3'-cyclic phosphate and a 5'-hydroxyl terminus.</text>
        <dbReference type="EC" id="4.6.1.16"/>
    </reaction>
</comment>
<reference evidence="6 8" key="3">
    <citation type="submission" date="2016-06" db="EMBL/GenBank/DDBJ databases">
        <authorList>
            <consortium name="Pathogen Informatics"/>
        </authorList>
    </citation>
    <scope>NUCLEOTIDE SEQUENCE [LARGE SCALE GENOMIC DNA]</scope>
</reference>
<evidence type="ECO:0000256" key="3">
    <source>
        <dbReference type="ARBA" id="ARBA00034031"/>
    </source>
</evidence>
<dbReference type="Proteomes" id="UP000078597">
    <property type="component" value="Unassembled WGS sequence"/>
</dbReference>
<sequence>MTNRSSKREIVFSDLSKHFIVVDGIKYGADFVLYKDTTDHEHGFALIFIKEENTTLNHKEKIIISRICESVKKKGIIAYFNENTNTVRYEEILRKKE</sequence>
<dbReference type="InterPro" id="IPR036167">
    <property type="entry name" value="tRNA_intron_Endo_cat-like_sf"/>
</dbReference>
<dbReference type="GO" id="GO:0005634">
    <property type="term" value="C:nucleus"/>
    <property type="evidence" value="ECO:0007669"/>
    <property type="project" value="UniProtKB-ARBA"/>
</dbReference>
<evidence type="ECO:0000259" key="4">
    <source>
        <dbReference type="Pfam" id="PF01974"/>
    </source>
</evidence>
<reference evidence="7" key="2">
    <citation type="submission" date="2016-05" db="EMBL/GenBank/DDBJ databases">
        <authorList>
            <person name="Naeem Raeece"/>
        </authorList>
    </citation>
    <scope>NUCLEOTIDE SEQUENCE [LARGE SCALE GENOMIC DNA]</scope>
</reference>
<dbReference type="CDD" id="cd22363">
    <property type="entry name" value="tRNA-intron_lyase_C"/>
    <property type="match status" value="1"/>
</dbReference>
<dbReference type="OMA" id="KGIIAYV"/>
<protein>
    <recommendedName>
        <fullName evidence="2">tRNA-intron lyase</fullName>
        <ecNumber evidence="2">4.6.1.16</ecNumber>
    </recommendedName>
</protein>
<dbReference type="GeneID" id="39870618"/>
<keyword evidence="8" id="KW-1185">Reference proteome</keyword>
<evidence type="ECO:0000313" key="8">
    <source>
        <dbReference type="Proteomes" id="UP000219813"/>
    </source>
</evidence>
<comment type="similarity">
    <text evidence="1">Belongs to the tRNA-intron endonuclease family.</text>
</comment>
<dbReference type="OrthoDB" id="48041at2759"/>
<dbReference type="Gene3D" id="3.40.1350.10">
    <property type="match status" value="1"/>
</dbReference>
<organism evidence="5 7">
    <name type="scientific">Plasmodium malariae</name>
    <dbReference type="NCBI Taxonomy" id="5858"/>
    <lineage>
        <taxon>Eukaryota</taxon>
        <taxon>Sar</taxon>
        <taxon>Alveolata</taxon>
        <taxon>Apicomplexa</taxon>
        <taxon>Aconoidasida</taxon>
        <taxon>Haemosporida</taxon>
        <taxon>Plasmodiidae</taxon>
        <taxon>Plasmodium</taxon>
        <taxon>Plasmodium (Plasmodium)</taxon>
    </lineage>
</organism>
<dbReference type="InterPro" id="IPR006677">
    <property type="entry name" value="tRNA_intron_Endonuc_cat-like"/>
</dbReference>
<dbReference type="Proteomes" id="UP000219813">
    <property type="component" value="Chromosome 12"/>
</dbReference>
<keyword evidence="5" id="KW-0378">Hydrolase</keyword>
<dbReference type="Pfam" id="PF01974">
    <property type="entry name" value="tRNA_int_endo"/>
    <property type="match status" value="1"/>
</dbReference>
<dbReference type="EMBL" id="FLQW01001254">
    <property type="protein sequence ID" value="SBS88660.1"/>
    <property type="molecule type" value="Genomic_DNA"/>
</dbReference>
<dbReference type="EMBL" id="LT594633">
    <property type="protein sequence ID" value="SCO94032.1"/>
    <property type="molecule type" value="Genomic_DNA"/>
</dbReference>
<dbReference type="InterPro" id="IPR011856">
    <property type="entry name" value="tRNA_endonuc-like_dom_sf"/>
</dbReference>
<feature type="domain" description="tRNA intron endonuclease catalytic" evidence="4">
    <location>
        <begin position="8"/>
        <end position="85"/>
    </location>
</feature>
<gene>
    <name evidence="6" type="primary">PmUG01_12062900</name>
    <name evidence="5" type="ORF">PMALA_023370</name>
    <name evidence="6" type="ORF">PMUG01_12062900</name>
</gene>
<proteinExistence type="inferred from homology"/>
<evidence type="ECO:0000313" key="5">
    <source>
        <dbReference type="EMBL" id="SBS88660.1"/>
    </source>
</evidence>
<evidence type="ECO:0000313" key="7">
    <source>
        <dbReference type="Proteomes" id="UP000078597"/>
    </source>
</evidence>
<dbReference type="KEGG" id="pmal:PMUG01_12062900"/>
<dbReference type="AlphaFoldDB" id="A0A1A8WAC3"/>
<dbReference type="VEuPathDB" id="PlasmoDB:PmUG01_12062900"/>
<reference evidence="5" key="1">
    <citation type="submission" date="2016-05" db="EMBL/GenBank/DDBJ databases">
        <authorList>
            <person name="Lavstsen T."/>
            <person name="Jespersen J.S."/>
        </authorList>
    </citation>
    <scope>NUCLEOTIDE SEQUENCE [LARGE SCALE GENOMIC DNA]</scope>
</reference>
<keyword evidence="5" id="KW-0540">Nuclease</keyword>
<dbReference type="EC" id="4.6.1.16" evidence="2"/>
<accession>A0A1A8WAC3</accession>
<keyword evidence="5" id="KW-0255">Endonuclease</keyword>
<dbReference type="RefSeq" id="XP_028863308.1">
    <property type="nucleotide sequence ID" value="XM_029006861.1"/>
</dbReference>
<dbReference type="GO" id="GO:0006388">
    <property type="term" value="P:tRNA splicing, via endonucleolytic cleavage and ligation"/>
    <property type="evidence" value="ECO:0007669"/>
    <property type="project" value="InterPro"/>
</dbReference>
<name>A0A1A8WAC3_PLAMA</name>
<dbReference type="GO" id="GO:0000213">
    <property type="term" value="F:tRNA-intron lyase activity"/>
    <property type="evidence" value="ECO:0007669"/>
    <property type="project" value="UniProtKB-EC"/>
</dbReference>